<evidence type="ECO:0000259" key="5">
    <source>
        <dbReference type="PROSITE" id="PS50850"/>
    </source>
</evidence>
<evidence type="ECO:0000313" key="6">
    <source>
        <dbReference type="EMBL" id="MBI5130144.1"/>
    </source>
</evidence>
<feature type="transmembrane region" description="Helical" evidence="4">
    <location>
        <begin position="304"/>
        <end position="323"/>
    </location>
</feature>
<dbReference type="PANTHER" id="PTHR11360:SF290">
    <property type="entry name" value="MONOCARBOXYLATE MFS PERMEASE"/>
    <property type="match status" value="1"/>
</dbReference>
<dbReference type="GO" id="GO:0022857">
    <property type="term" value="F:transmembrane transporter activity"/>
    <property type="evidence" value="ECO:0007669"/>
    <property type="project" value="InterPro"/>
</dbReference>
<gene>
    <name evidence="6" type="ORF">HZA66_11940</name>
</gene>
<dbReference type="AlphaFoldDB" id="A0A933VUR9"/>
<feature type="domain" description="Major facilitator superfamily (MFS) profile" evidence="5">
    <location>
        <begin position="15"/>
        <end position="393"/>
    </location>
</feature>
<name>A0A933VUR9_RHOPL</name>
<feature type="transmembrane region" description="Helical" evidence="4">
    <location>
        <begin position="276"/>
        <end position="298"/>
    </location>
</feature>
<reference evidence="6" key="1">
    <citation type="submission" date="2020-07" db="EMBL/GenBank/DDBJ databases">
        <title>Huge and variable diversity of episymbiotic CPR bacteria and DPANN archaea in groundwater ecosystems.</title>
        <authorList>
            <person name="He C.Y."/>
            <person name="Keren R."/>
            <person name="Whittaker M."/>
            <person name="Farag I.F."/>
            <person name="Doudna J."/>
            <person name="Cate J.H.D."/>
            <person name="Banfield J.F."/>
        </authorList>
    </citation>
    <scope>NUCLEOTIDE SEQUENCE</scope>
    <source>
        <strain evidence="6">NC_groundwater_1818_Pr3_B-0.1um_66_35</strain>
    </source>
</reference>
<sequence>MAVRFGSFDRRTVRVLLILSVTQVIGWGTLSLPAVSGRQIAADLGMDVASAFAGTSILYVAMGLWAPVLAGVFSRRGAKPVMMLGTVVAAVGFVVMSSAQGAPSYFVAWAILGSAGSAALSTAAYILLNEVCGVAAGGAIGALMLVTGLSSSLFWPVGGALSDAIGWRGTGLVYAATILIVCLPLIAFGLPQRIAPTKKAVAAEARHTQPARTSTFYLLVSAIALNAFVTYGFSAIMIELLKSAGLGPAEAIGFGSALGVIQVGARAVDLFGGGRWDGVTTGLFASFLLPVAMLVLMMSHGSHWTIMVFIALYGLASGILAVARATMPLVFYDKAEFARATSRIALPLNLVAAMSPPVLIGLLDRFGTNAVLGLAAFCSFGACLILSRLRRLRPGLSQHHDGSCPGADL</sequence>
<feature type="transmembrane region" description="Helical" evidence="4">
    <location>
        <begin position="244"/>
        <end position="264"/>
    </location>
</feature>
<evidence type="ECO:0000256" key="4">
    <source>
        <dbReference type="SAM" id="Phobius"/>
    </source>
</evidence>
<dbReference type="InterPro" id="IPR050327">
    <property type="entry name" value="Proton-linked_MCT"/>
</dbReference>
<feature type="transmembrane region" description="Helical" evidence="4">
    <location>
        <begin position="216"/>
        <end position="238"/>
    </location>
</feature>
<feature type="transmembrane region" description="Helical" evidence="4">
    <location>
        <begin position="167"/>
        <end position="190"/>
    </location>
</feature>
<feature type="transmembrane region" description="Helical" evidence="4">
    <location>
        <begin position="344"/>
        <end position="363"/>
    </location>
</feature>
<evidence type="ECO:0000313" key="7">
    <source>
        <dbReference type="Proteomes" id="UP000782519"/>
    </source>
</evidence>
<comment type="caution">
    <text evidence="6">The sequence shown here is derived from an EMBL/GenBank/DDBJ whole genome shotgun (WGS) entry which is preliminary data.</text>
</comment>
<dbReference type="Gene3D" id="1.20.1250.20">
    <property type="entry name" value="MFS general substrate transporter like domains"/>
    <property type="match status" value="1"/>
</dbReference>
<feature type="transmembrane region" description="Helical" evidence="4">
    <location>
        <begin position="12"/>
        <end position="30"/>
    </location>
</feature>
<dbReference type="Pfam" id="PF07690">
    <property type="entry name" value="MFS_1"/>
    <property type="match status" value="1"/>
</dbReference>
<feature type="transmembrane region" description="Helical" evidence="4">
    <location>
        <begin position="369"/>
        <end position="389"/>
    </location>
</feature>
<keyword evidence="3 4" id="KW-0472">Membrane</keyword>
<protein>
    <submittedName>
        <fullName evidence="6">MFS transporter</fullName>
    </submittedName>
</protein>
<keyword evidence="2 4" id="KW-1133">Transmembrane helix</keyword>
<dbReference type="InterPro" id="IPR011701">
    <property type="entry name" value="MFS"/>
</dbReference>
<evidence type="ECO:0000256" key="2">
    <source>
        <dbReference type="ARBA" id="ARBA00022989"/>
    </source>
</evidence>
<dbReference type="PROSITE" id="PS50850">
    <property type="entry name" value="MFS"/>
    <property type="match status" value="1"/>
</dbReference>
<feature type="transmembrane region" description="Helical" evidence="4">
    <location>
        <begin position="105"/>
        <end position="127"/>
    </location>
</feature>
<dbReference type="SUPFAM" id="SSF103473">
    <property type="entry name" value="MFS general substrate transporter"/>
    <property type="match status" value="1"/>
</dbReference>
<evidence type="ECO:0000256" key="1">
    <source>
        <dbReference type="ARBA" id="ARBA00022692"/>
    </source>
</evidence>
<dbReference type="EMBL" id="JACRJB010000031">
    <property type="protein sequence ID" value="MBI5130144.1"/>
    <property type="molecule type" value="Genomic_DNA"/>
</dbReference>
<dbReference type="InterPro" id="IPR036259">
    <property type="entry name" value="MFS_trans_sf"/>
</dbReference>
<feature type="transmembrane region" description="Helical" evidence="4">
    <location>
        <begin position="134"/>
        <end position="155"/>
    </location>
</feature>
<dbReference type="Proteomes" id="UP000782519">
    <property type="component" value="Unassembled WGS sequence"/>
</dbReference>
<feature type="transmembrane region" description="Helical" evidence="4">
    <location>
        <begin position="50"/>
        <end position="73"/>
    </location>
</feature>
<proteinExistence type="predicted"/>
<accession>A0A933VUR9</accession>
<feature type="transmembrane region" description="Helical" evidence="4">
    <location>
        <begin position="80"/>
        <end position="99"/>
    </location>
</feature>
<evidence type="ECO:0000256" key="3">
    <source>
        <dbReference type="ARBA" id="ARBA00023136"/>
    </source>
</evidence>
<dbReference type="InterPro" id="IPR020846">
    <property type="entry name" value="MFS_dom"/>
</dbReference>
<organism evidence="6 7">
    <name type="scientific">Rhodopseudomonas palustris</name>
    <dbReference type="NCBI Taxonomy" id="1076"/>
    <lineage>
        <taxon>Bacteria</taxon>
        <taxon>Pseudomonadati</taxon>
        <taxon>Pseudomonadota</taxon>
        <taxon>Alphaproteobacteria</taxon>
        <taxon>Hyphomicrobiales</taxon>
        <taxon>Nitrobacteraceae</taxon>
        <taxon>Rhodopseudomonas</taxon>
    </lineage>
</organism>
<keyword evidence="1 4" id="KW-0812">Transmembrane</keyword>
<dbReference type="PANTHER" id="PTHR11360">
    <property type="entry name" value="MONOCARBOXYLATE TRANSPORTER"/>
    <property type="match status" value="1"/>
</dbReference>